<keyword evidence="3 9" id="KW-0812">Transmembrane</keyword>
<evidence type="ECO:0000259" key="10">
    <source>
        <dbReference type="PROSITE" id="PS50893"/>
    </source>
</evidence>
<keyword evidence="12" id="KW-1185">Reference proteome</keyword>
<dbReference type="Gene3D" id="3.40.50.300">
    <property type="entry name" value="P-loop containing nucleotide triphosphate hydrolases"/>
    <property type="match status" value="1"/>
</dbReference>
<keyword evidence="2" id="KW-0813">Transport</keyword>
<feature type="compositionally biased region" description="Polar residues" evidence="8">
    <location>
        <begin position="1"/>
        <end position="13"/>
    </location>
</feature>
<keyword evidence="5" id="KW-0067">ATP-binding</keyword>
<dbReference type="Pfam" id="PF12698">
    <property type="entry name" value="ABC2_membrane_3"/>
    <property type="match status" value="1"/>
</dbReference>
<evidence type="ECO:0000313" key="11">
    <source>
        <dbReference type="EMBL" id="KAF0853028.1"/>
    </source>
</evidence>
<protein>
    <submittedName>
        <fullName evidence="11">Mitochondrial ABC transporter A family member 7-like</fullName>
    </submittedName>
</protein>
<proteinExistence type="predicted"/>
<keyword evidence="7 9" id="KW-0472">Membrane</keyword>
<dbReference type="FunFam" id="3.40.50.300:FF:000665">
    <property type="entry name" value="ABC transporter A family member 2"/>
    <property type="match status" value="1"/>
</dbReference>
<feature type="region of interest" description="Disordered" evidence="8">
    <location>
        <begin position="1"/>
        <end position="21"/>
    </location>
</feature>
<dbReference type="PROSITE" id="PS50893">
    <property type="entry name" value="ABC_TRANSPORTER_2"/>
    <property type="match status" value="1"/>
</dbReference>
<dbReference type="InterPro" id="IPR003439">
    <property type="entry name" value="ABC_transporter-like_ATP-bd"/>
</dbReference>
<dbReference type="InterPro" id="IPR056264">
    <property type="entry name" value="R2_ABCA1-4-like"/>
</dbReference>
<reference evidence="11" key="1">
    <citation type="submission" date="2019-09" db="EMBL/GenBank/DDBJ databases">
        <title>The Mitochondrial Proteome of the Jakobid, Andalucia godoyi, a Protist With the Most Gene-Rich and Bacteria-Like Mitochondrial Genome.</title>
        <authorList>
            <person name="Gray M.W."/>
            <person name="Burger G."/>
            <person name="Derelle R."/>
            <person name="Klimes V."/>
            <person name="Leger M."/>
            <person name="Sarrasin M."/>
            <person name="Vlcek C."/>
            <person name="Roger A.J."/>
            <person name="Elias M."/>
            <person name="Lang B.F."/>
        </authorList>
    </citation>
    <scope>NUCLEOTIDE SEQUENCE</scope>
    <source>
        <strain evidence="11">And28</strain>
    </source>
</reference>
<evidence type="ECO:0000313" key="12">
    <source>
        <dbReference type="Proteomes" id="UP000799049"/>
    </source>
</evidence>
<dbReference type="GO" id="GO:0016020">
    <property type="term" value="C:membrane"/>
    <property type="evidence" value="ECO:0007669"/>
    <property type="project" value="UniProtKB-SubCell"/>
</dbReference>
<evidence type="ECO:0000256" key="5">
    <source>
        <dbReference type="ARBA" id="ARBA00022840"/>
    </source>
</evidence>
<dbReference type="SUPFAM" id="SSF52540">
    <property type="entry name" value="P-loop containing nucleoside triphosphate hydrolases"/>
    <property type="match status" value="1"/>
</dbReference>
<evidence type="ECO:0000256" key="3">
    <source>
        <dbReference type="ARBA" id="ARBA00022692"/>
    </source>
</evidence>
<evidence type="ECO:0000256" key="6">
    <source>
        <dbReference type="ARBA" id="ARBA00022989"/>
    </source>
</evidence>
<evidence type="ECO:0000256" key="9">
    <source>
        <dbReference type="SAM" id="Phobius"/>
    </source>
</evidence>
<feature type="transmembrane region" description="Helical" evidence="9">
    <location>
        <begin position="327"/>
        <end position="348"/>
    </location>
</feature>
<dbReference type="GO" id="GO:0005319">
    <property type="term" value="F:lipid transporter activity"/>
    <property type="evidence" value="ECO:0007669"/>
    <property type="project" value="TreeGrafter"/>
</dbReference>
<feature type="region of interest" description="Disordered" evidence="8">
    <location>
        <begin position="523"/>
        <end position="555"/>
    </location>
</feature>
<dbReference type="Pfam" id="PF23321">
    <property type="entry name" value="R1_ABCA1"/>
    <property type="match status" value="1"/>
</dbReference>
<feature type="transmembrane region" description="Helical" evidence="9">
    <location>
        <begin position="435"/>
        <end position="453"/>
    </location>
</feature>
<dbReference type="InterPro" id="IPR017871">
    <property type="entry name" value="ABC_transporter-like_CS"/>
</dbReference>
<feature type="transmembrane region" description="Helical" evidence="9">
    <location>
        <begin position="360"/>
        <end position="380"/>
    </location>
</feature>
<feature type="transmembrane region" description="Helical" evidence="9">
    <location>
        <begin position="46"/>
        <end position="65"/>
    </location>
</feature>
<feature type="transmembrane region" description="Helical" evidence="9">
    <location>
        <begin position="245"/>
        <end position="270"/>
    </location>
</feature>
<accession>A0A8K0AI69</accession>
<feature type="region of interest" description="Disordered" evidence="8">
    <location>
        <begin position="874"/>
        <end position="893"/>
    </location>
</feature>
<gene>
    <name evidence="11" type="ORF">ANDGO_02085</name>
</gene>
<dbReference type="PANTHER" id="PTHR19229">
    <property type="entry name" value="ATP-BINDING CASSETTE TRANSPORTER SUBFAMILY A ABCA"/>
    <property type="match status" value="1"/>
</dbReference>
<dbReference type="Pfam" id="PF00005">
    <property type="entry name" value="ABC_tran"/>
    <property type="match status" value="1"/>
</dbReference>
<keyword evidence="6 9" id="KW-1133">Transmembrane helix</keyword>
<feature type="compositionally biased region" description="Low complexity" evidence="8">
    <location>
        <begin position="541"/>
        <end position="555"/>
    </location>
</feature>
<evidence type="ECO:0000256" key="8">
    <source>
        <dbReference type="SAM" id="MobiDB-lite"/>
    </source>
</evidence>
<dbReference type="InterPro" id="IPR003593">
    <property type="entry name" value="AAA+_ATPase"/>
</dbReference>
<comment type="subcellular location">
    <subcellularLocation>
        <location evidence="1">Membrane</location>
        <topology evidence="1">Multi-pass membrane protein</topology>
    </subcellularLocation>
</comment>
<comment type="caution">
    <text evidence="11">The sequence shown here is derived from an EMBL/GenBank/DDBJ whole genome shotgun (WGS) entry which is preliminary data.</text>
</comment>
<organism evidence="11 12">
    <name type="scientific">Andalucia godoyi</name>
    <name type="common">Flagellate</name>
    <dbReference type="NCBI Taxonomy" id="505711"/>
    <lineage>
        <taxon>Eukaryota</taxon>
        <taxon>Discoba</taxon>
        <taxon>Jakobida</taxon>
        <taxon>Andalucina</taxon>
        <taxon>Andaluciidae</taxon>
        <taxon>Andalucia</taxon>
    </lineage>
</organism>
<sequence length="893" mass="98253">MNKVSPQTMQQEQTRLKGARTSTASQFNALFRKQGILQRRQKKTNCCQVCFPMFLLLILALVSLLSKSLSQTSTADRPSPSPLPGVINMQPRKGGSGQTFPYTFVSGSNATSLSSFLDLYTSNNVFLGFGGQQAPNYPPFQQFADKTAIDQFLYSQYGEGTNVPSAFILEGLNASSSLRMTIYYNASLQEDDREDGSEFQDLPGPLFSAMRSFVQVSAARLSRTAQYVVQYQRLPSKSFETYFDFAVFMQTIYITWILHLLMPVFVDAVVFEKQYKLKNMMRMMGLRESVYWWVQYAFDWALYLCSMIVLVVFGNVFQLRFFTMNEIGLYIILFIIWGFTVIAMSLLATTMFKTTQSSTITLYFYIIIAGIAAEVTNSQLMDEPGTSTASLTLPSIIPTFAVNRGLLYLSLASSNPLPGLTFSNANSDGNLLYDVYGMLIGEAVVMYVLFFLIEFWPSIAIRLNIGSRARALKLEKESAAAVTKGEKEAASADVLQERRRVDRIISQMKAAGVVGTSAAADSNRTAAGGAGEVEMQSPRKSVSSTGSGGTRSSTSNVNEEFRGIVVHNIVKRFVTDVRDITAVDNVSLAIPENSLLGMLGHNGAGKTTLISMLCGLHTITSGEAYLGGYDVATEMETIYSFMGVCPQFDILWPNQTGREHLIFYGRLKGLKGKKLFEGVDDLLKKVNLSDFANVHTSGYSGGMRRRLSVAMSLIGDPKIVFLDEPTTGLDPHSRRELWDVIQAAKPGRALVLTTHSMEEADALSDRIAIMNHGKLVAIGHAEHLKTTYGEGYRLATTVSNASVNEPRLRQFVLSSFAGARLVDSLNGTSHFSIPYGAIRLADVFRKFDAVTSSLGISDWGISKTSLEEVFENLTHSNAAHPPPPKPNPSSTSV</sequence>
<dbReference type="PANTHER" id="PTHR19229:SF154">
    <property type="entry name" value="ABC TRANSPORTER A FAMILY MEMBER 3-RELATED"/>
    <property type="match status" value="1"/>
</dbReference>
<dbReference type="OrthoDB" id="663031at2759"/>
<feature type="region of interest" description="Disordered" evidence="8">
    <location>
        <begin position="72"/>
        <end position="92"/>
    </location>
</feature>
<evidence type="ECO:0000256" key="1">
    <source>
        <dbReference type="ARBA" id="ARBA00004141"/>
    </source>
</evidence>
<evidence type="ECO:0000256" key="7">
    <source>
        <dbReference type="ARBA" id="ARBA00023136"/>
    </source>
</evidence>
<dbReference type="GO" id="GO:0005524">
    <property type="term" value="F:ATP binding"/>
    <property type="evidence" value="ECO:0007669"/>
    <property type="project" value="UniProtKB-KW"/>
</dbReference>
<keyword evidence="4" id="KW-0547">Nucleotide-binding</keyword>
<dbReference type="SMART" id="SM00382">
    <property type="entry name" value="AAA"/>
    <property type="match status" value="1"/>
</dbReference>
<dbReference type="AlphaFoldDB" id="A0A8K0AI69"/>
<dbReference type="CDD" id="cd03263">
    <property type="entry name" value="ABC_subfamily_A"/>
    <property type="match status" value="1"/>
</dbReference>
<dbReference type="EMBL" id="VRVR01000005">
    <property type="protein sequence ID" value="KAF0853028.1"/>
    <property type="molecule type" value="Genomic_DNA"/>
</dbReference>
<evidence type="ECO:0000256" key="2">
    <source>
        <dbReference type="ARBA" id="ARBA00022448"/>
    </source>
</evidence>
<dbReference type="GO" id="GO:0016887">
    <property type="term" value="F:ATP hydrolysis activity"/>
    <property type="evidence" value="ECO:0007669"/>
    <property type="project" value="InterPro"/>
</dbReference>
<dbReference type="PROSITE" id="PS00211">
    <property type="entry name" value="ABC_TRANSPORTER_1"/>
    <property type="match status" value="1"/>
</dbReference>
<name>A0A8K0AI69_ANDGO</name>
<dbReference type="InterPro" id="IPR026082">
    <property type="entry name" value="ABCA"/>
</dbReference>
<dbReference type="GO" id="GO:0140359">
    <property type="term" value="F:ABC-type transporter activity"/>
    <property type="evidence" value="ECO:0007669"/>
    <property type="project" value="InterPro"/>
</dbReference>
<feature type="domain" description="ABC transporter" evidence="10">
    <location>
        <begin position="564"/>
        <end position="797"/>
    </location>
</feature>
<dbReference type="InterPro" id="IPR013525">
    <property type="entry name" value="ABC2_TM"/>
</dbReference>
<dbReference type="Proteomes" id="UP000799049">
    <property type="component" value="Unassembled WGS sequence"/>
</dbReference>
<dbReference type="InterPro" id="IPR027417">
    <property type="entry name" value="P-loop_NTPase"/>
</dbReference>
<evidence type="ECO:0000256" key="4">
    <source>
        <dbReference type="ARBA" id="ARBA00022741"/>
    </source>
</evidence>
<feature type="transmembrane region" description="Helical" evidence="9">
    <location>
        <begin position="290"/>
        <end position="315"/>
    </location>
</feature>